<dbReference type="InParanoid" id="A0A0C3CGM7"/>
<dbReference type="OrthoDB" id="660555at2759"/>
<evidence type="ECO:0000313" key="3">
    <source>
        <dbReference type="Proteomes" id="UP000054166"/>
    </source>
</evidence>
<gene>
    <name evidence="2" type="ORF">PILCRDRAFT_244901</name>
</gene>
<dbReference type="Proteomes" id="UP000054166">
    <property type="component" value="Unassembled WGS sequence"/>
</dbReference>
<accession>A0A0C3CGM7</accession>
<evidence type="ECO:0008006" key="4">
    <source>
        <dbReference type="Google" id="ProtNLM"/>
    </source>
</evidence>
<reference evidence="3" key="2">
    <citation type="submission" date="2015-01" db="EMBL/GenBank/DDBJ databases">
        <title>Evolutionary Origins and Diversification of the Mycorrhizal Mutualists.</title>
        <authorList>
            <consortium name="DOE Joint Genome Institute"/>
            <consortium name="Mycorrhizal Genomics Consortium"/>
            <person name="Kohler A."/>
            <person name="Kuo A."/>
            <person name="Nagy L.G."/>
            <person name="Floudas D."/>
            <person name="Copeland A."/>
            <person name="Barry K.W."/>
            <person name="Cichocki N."/>
            <person name="Veneault-Fourrey C."/>
            <person name="LaButti K."/>
            <person name="Lindquist E.A."/>
            <person name="Lipzen A."/>
            <person name="Lundell T."/>
            <person name="Morin E."/>
            <person name="Murat C."/>
            <person name="Riley R."/>
            <person name="Ohm R."/>
            <person name="Sun H."/>
            <person name="Tunlid A."/>
            <person name="Henrissat B."/>
            <person name="Grigoriev I.V."/>
            <person name="Hibbett D.S."/>
            <person name="Martin F."/>
        </authorList>
    </citation>
    <scope>NUCLEOTIDE SEQUENCE [LARGE SCALE GENOMIC DNA]</scope>
    <source>
        <strain evidence="3">F 1598</strain>
    </source>
</reference>
<dbReference type="STRING" id="765440.A0A0C3CGM7"/>
<evidence type="ECO:0000256" key="1">
    <source>
        <dbReference type="SAM" id="MobiDB-lite"/>
    </source>
</evidence>
<sequence length="156" mass="17340">MLAYLPALLRASKNLLRGFTEDPSAWGVSTTFMGCEEELEAAMVAWSGVAGQFFAKKGKSKSWKRPAVPPVPSLKSGDSTITALPPKLVLMADKLKEKIETDDRGEKTSDKAEVDDEKNRRKLSVRDLAIQPTQRVMRYALLYRGRWSSKPPCPLS</sequence>
<proteinExistence type="predicted"/>
<reference evidence="2 3" key="1">
    <citation type="submission" date="2014-04" db="EMBL/GenBank/DDBJ databases">
        <authorList>
            <consortium name="DOE Joint Genome Institute"/>
            <person name="Kuo A."/>
            <person name="Tarkka M."/>
            <person name="Buscot F."/>
            <person name="Kohler A."/>
            <person name="Nagy L.G."/>
            <person name="Floudas D."/>
            <person name="Copeland A."/>
            <person name="Barry K.W."/>
            <person name="Cichocki N."/>
            <person name="Veneault-Fourrey C."/>
            <person name="LaButti K."/>
            <person name="Lindquist E.A."/>
            <person name="Lipzen A."/>
            <person name="Lundell T."/>
            <person name="Morin E."/>
            <person name="Murat C."/>
            <person name="Sun H."/>
            <person name="Tunlid A."/>
            <person name="Henrissat B."/>
            <person name="Grigoriev I.V."/>
            <person name="Hibbett D.S."/>
            <person name="Martin F."/>
            <person name="Nordberg H.P."/>
            <person name="Cantor M.N."/>
            <person name="Hua S.X."/>
        </authorList>
    </citation>
    <scope>NUCLEOTIDE SEQUENCE [LARGE SCALE GENOMIC DNA]</scope>
    <source>
        <strain evidence="2 3">F 1598</strain>
    </source>
</reference>
<name>A0A0C3CGM7_PILCF</name>
<protein>
    <recommendedName>
        <fullName evidence="4">DH domain-containing protein</fullName>
    </recommendedName>
</protein>
<evidence type="ECO:0000313" key="2">
    <source>
        <dbReference type="EMBL" id="KIM88917.1"/>
    </source>
</evidence>
<feature type="compositionally biased region" description="Basic and acidic residues" evidence="1">
    <location>
        <begin position="99"/>
        <end position="112"/>
    </location>
</feature>
<organism evidence="2 3">
    <name type="scientific">Piloderma croceum (strain F 1598)</name>
    <dbReference type="NCBI Taxonomy" id="765440"/>
    <lineage>
        <taxon>Eukaryota</taxon>
        <taxon>Fungi</taxon>
        <taxon>Dikarya</taxon>
        <taxon>Basidiomycota</taxon>
        <taxon>Agaricomycotina</taxon>
        <taxon>Agaricomycetes</taxon>
        <taxon>Agaricomycetidae</taxon>
        <taxon>Atheliales</taxon>
        <taxon>Atheliaceae</taxon>
        <taxon>Piloderma</taxon>
    </lineage>
</organism>
<feature type="region of interest" description="Disordered" evidence="1">
    <location>
        <begin position="99"/>
        <end position="121"/>
    </location>
</feature>
<keyword evidence="3" id="KW-1185">Reference proteome</keyword>
<dbReference type="AlphaFoldDB" id="A0A0C3CGM7"/>
<dbReference type="HOGENOM" id="CLU_1687320_0_0_1"/>
<dbReference type="EMBL" id="KN832976">
    <property type="protein sequence ID" value="KIM88917.1"/>
    <property type="molecule type" value="Genomic_DNA"/>
</dbReference>